<dbReference type="Gene3D" id="3.40.640.10">
    <property type="entry name" value="Type I PLP-dependent aspartate aminotransferase-like (Major domain)"/>
    <property type="match status" value="1"/>
</dbReference>
<dbReference type="Proteomes" id="UP000663505">
    <property type="component" value="Chromosome"/>
</dbReference>
<dbReference type="SUPFAM" id="SSF53383">
    <property type="entry name" value="PLP-dependent transferases"/>
    <property type="match status" value="1"/>
</dbReference>
<reference evidence="10 11" key="1">
    <citation type="submission" date="2021-02" db="EMBL/GenBank/DDBJ databases">
        <title>Alicyclobacillus curvatus sp. nov. and Alicyclobacillus mengziensis sp. nov., two acidophilic bacteria isolated from acid mine drainage.</title>
        <authorList>
            <person name="Huang Y."/>
        </authorList>
    </citation>
    <scope>NUCLEOTIDE SEQUENCE [LARGE SCALE GENOMIC DNA]</scope>
    <source>
        <strain evidence="10 11">S30H14</strain>
    </source>
</reference>
<keyword evidence="2 7" id="KW-0663">Pyridoxal phosphate</keyword>
<comment type="catalytic activity">
    <reaction evidence="6">
        <text>L-methionine + H2O = methanethiol + 2-oxobutanoate + NH4(+)</text>
        <dbReference type="Rhea" id="RHEA:23800"/>
        <dbReference type="ChEBI" id="CHEBI:15377"/>
        <dbReference type="ChEBI" id="CHEBI:16007"/>
        <dbReference type="ChEBI" id="CHEBI:16763"/>
        <dbReference type="ChEBI" id="CHEBI:28938"/>
        <dbReference type="ChEBI" id="CHEBI:57844"/>
        <dbReference type="EC" id="4.4.1.11"/>
    </reaction>
    <physiologicalReaction direction="left-to-right" evidence="6">
        <dbReference type="Rhea" id="RHEA:23801"/>
    </physiologicalReaction>
</comment>
<dbReference type="FunFam" id="3.40.640.10:FF:000046">
    <property type="entry name" value="Cystathionine gamma-lyase"/>
    <property type="match status" value="1"/>
</dbReference>
<dbReference type="PANTHER" id="PTHR11808">
    <property type="entry name" value="TRANS-SULFURATION ENZYME FAMILY MEMBER"/>
    <property type="match status" value="1"/>
</dbReference>
<dbReference type="InterPro" id="IPR015422">
    <property type="entry name" value="PyrdxlP-dep_Trfase_small"/>
</dbReference>
<dbReference type="EMBL" id="CP071182">
    <property type="protein sequence ID" value="QSO49456.1"/>
    <property type="molecule type" value="Genomic_DNA"/>
</dbReference>
<dbReference type="InterPro" id="IPR000277">
    <property type="entry name" value="Cys/Met-Metab_PyrdxlP-dep_enz"/>
</dbReference>
<evidence type="ECO:0000256" key="6">
    <source>
        <dbReference type="ARBA" id="ARBA00052699"/>
    </source>
</evidence>
<protein>
    <recommendedName>
        <fullName evidence="3">homocysteine desulfhydrase</fullName>
        <ecNumber evidence="3">4.4.1.2</ecNumber>
    </recommendedName>
    <alternativeName>
        <fullName evidence="4">Homocysteine desulfhydrase</fullName>
    </alternativeName>
</protein>
<dbReference type="Gene3D" id="3.90.1150.10">
    <property type="entry name" value="Aspartate Aminotransferase, domain 1"/>
    <property type="match status" value="1"/>
</dbReference>
<evidence type="ECO:0000256" key="1">
    <source>
        <dbReference type="ARBA" id="ARBA00001933"/>
    </source>
</evidence>
<dbReference type="GO" id="GO:0018826">
    <property type="term" value="F:methionine gamma-lyase activity"/>
    <property type="evidence" value="ECO:0007669"/>
    <property type="project" value="UniProtKB-EC"/>
</dbReference>
<dbReference type="PANTHER" id="PTHR11808:SF80">
    <property type="entry name" value="CYSTATHIONINE GAMMA-LYASE"/>
    <property type="match status" value="1"/>
</dbReference>
<evidence type="ECO:0000256" key="8">
    <source>
        <dbReference type="RuleBase" id="RU362118"/>
    </source>
</evidence>
<feature type="modified residue" description="N6-(pyridoxal phosphate)lysine" evidence="7">
    <location>
        <position position="208"/>
    </location>
</feature>
<dbReference type="PIRSF" id="PIRSF001434">
    <property type="entry name" value="CGS"/>
    <property type="match status" value="1"/>
</dbReference>
<dbReference type="InterPro" id="IPR015421">
    <property type="entry name" value="PyrdxlP-dep_Trfase_major"/>
</dbReference>
<dbReference type="EC" id="4.4.1.2" evidence="3"/>
<sequence>MSESTNINQNRKDNDTPKPVSIRPETTPLYTTSVYTFPTLDDVRNYYADSSSSYLYRRNGNPNTRQVEAIISTLEGTEASVLAASGMAAIAQGCFALLQPGDAVLATEVLYGGTYAFFEQVLRPWGIDITYVDVNNQRALAKAMTSAVRMIYAETIANPLLQVTDLEGLGRFAQENRLYLVVDNTFATPALTTPSVYGSTLVVHSLTKYLNGHSDVIGGVASGSKTIVDRVRRFAETFGGVLSPYDAWMTERGLQTFEIRVRKQFDNAYQVATALCDHLVIEKVYYPGLDTHETHGIAKRILKNGFGAMVSFELRGGEVAANAFVRACGDILFAPSLGGVKTTISHPALTSHRAFASEERARLGIRDGVIRLSVGIEPFEQIWHHVSQGLAAAAASQ</sequence>
<keyword evidence="10" id="KW-0032">Aminotransferase</keyword>
<comment type="cofactor">
    <cofactor evidence="1 8">
        <name>pyridoxal 5'-phosphate</name>
        <dbReference type="ChEBI" id="CHEBI:597326"/>
    </cofactor>
</comment>
<gene>
    <name evidence="10" type="ORF">JZ786_11440</name>
</gene>
<comment type="similarity">
    <text evidence="8">Belongs to the trans-sulfuration enzymes family.</text>
</comment>
<dbReference type="RefSeq" id="WP_206658767.1">
    <property type="nucleotide sequence ID" value="NZ_CP071182.1"/>
</dbReference>
<comment type="catalytic activity">
    <reaction evidence="5">
        <text>L-homocysteine + H2O = 2-oxobutanoate + hydrogen sulfide + NH4(+) + H(+)</text>
        <dbReference type="Rhea" id="RHEA:14501"/>
        <dbReference type="ChEBI" id="CHEBI:15377"/>
        <dbReference type="ChEBI" id="CHEBI:15378"/>
        <dbReference type="ChEBI" id="CHEBI:16763"/>
        <dbReference type="ChEBI" id="CHEBI:28938"/>
        <dbReference type="ChEBI" id="CHEBI:29919"/>
        <dbReference type="ChEBI" id="CHEBI:58199"/>
        <dbReference type="EC" id="4.4.1.2"/>
    </reaction>
    <physiologicalReaction direction="left-to-right" evidence="5">
        <dbReference type="Rhea" id="RHEA:14502"/>
    </physiologicalReaction>
</comment>
<evidence type="ECO:0000256" key="9">
    <source>
        <dbReference type="SAM" id="MobiDB-lite"/>
    </source>
</evidence>
<accession>A0A9X7Z9D7</accession>
<evidence type="ECO:0000256" key="7">
    <source>
        <dbReference type="PIRSR" id="PIRSR001434-2"/>
    </source>
</evidence>
<dbReference type="GO" id="GO:0047982">
    <property type="term" value="F:homocysteine desulfhydrase activity"/>
    <property type="evidence" value="ECO:0007669"/>
    <property type="project" value="UniProtKB-EC"/>
</dbReference>
<evidence type="ECO:0000256" key="3">
    <source>
        <dbReference type="ARBA" id="ARBA00047175"/>
    </source>
</evidence>
<dbReference type="InterPro" id="IPR015424">
    <property type="entry name" value="PyrdxlP-dep_Trfase"/>
</dbReference>
<dbReference type="GO" id="GO:0008483">
    <property type="term" value="F:transaminase activity"/>
    <property type="evidence" value="ECO:0007669"/>
    <property type="project" value="UniProtKB-KW"/>
</dbReference>
<keyword evidence="11" id="KW-1185">Reference proteome</keyword>
<proteinExistence type="inferred from homology"/>
<dbReference type="AlphaFoldDB" id="A0A9X7Z9D7"/>
<organism evidence="10 11">
    <name type="scientific">Alicyclobacillus mengziensis</name>
    <dbReference type="NCBI Taxonomy" id="2931921"/>
    <lineage>
        <taxon>Bacteria</taxon>
        <taxon>Bacillati</taxon>
        <taxon>Bacillota</taxon>
        <taxon>Bacilli</taxon>
        <taxon>Bacillales</taxon>
        <taxon>Alicyclobacillaceae</taxon>
        <taxon>Alicyclobacillus</taxon>
    </lineage>
</organism>
<dbReference type="CDD" id="cd00614">
    <property type="entry name" value="CGS_like"/>
    <property type="match status" value="1"/>
</dbReference>
<name>A0A9X7Z9D7_9BACL</name>
<evidence type="ECO:0000313" key="11">
    <source>
        <dbReference type="Proteomes" id="UP000663505"/>
    </source>
</evidence>
<dbReference type="KEGG" id="afx:JZ786_11440"/>
<keyword evidence="10" id="KW-0808">Transferase</keyword>
<evidence type="ECO:0000256" key="2">
    <source>
        <dbReference type="ARBA" id="ARBA00022898"/>
    </source>
</evidence>
<evidence type="ECO:0000256" key="4">
    <source>
        <dbReference type="ARBA" id="ARBA00047199"/>
    </source>
</evidence>
<evidence type="ECO:0000256" key="5">
    <source>
        <dbReference type="ARBA" id="ARBA00048780"/>
    </source>
</evidence>
<evidence type="ECO:0000313" key="10">
    <source>
        <dbReference type="EMBL" id="QSO49456.1"/>
    </source>
</evidence>
<dbReference type="GO" id="GO:0019346">
    <property type="term" value="P:transsulfuration"/>
    <property type="evidence" value="ECO:0007669"/>
    <property type="project" value="InterPro"/>
</dbReference>
<dbReference type="GO" id="GO:0005737">
    <property type="term" value="C:cytoplasm"/>
    <property type="evidence" value="ECO:0007669"/>
    <property type="project" value="TreeGrafter"/>
</dbReference>
<dbReference type="GO" id="GO:0030170">
    <property type="term" value="F:pyridoxal phosphate binding"/>
    <property type="evidence" value="ECO:0007669"/>
    <property type="project" value="InterPro"/>
</dbReference>
<dbReference type="Pfam" id="PF01053">
    <property type="entry name" value="Cys_Met_Meta_PP"/>
    <property type="match status" value="1"/>
</dbReference>
<feature type="region of interest" description="Disordered" evidence="9">
    <location>
        <begin position="1"/>
        <end position="25"/>
    </location>
</feature>